<feature type="coiled-coil region" evidence="1">
    <location>
        <begin position="438"/>
        <end position="472"/>
    </location>
</feature>
<keyword evidence="4" id="KW-1185">Reference proteome</keyword>
<evidence type="ECO:0000256" key="1">
    <source>
        <dbReference type="SAM" id="Coils"/>
    </source>
</evidence>
<keyword evidence="3" id="KW-0540">Nuclease</keyword>
<evidence type="ECO:0000259" key="2">
    <source>
        <dbReference type="Pfam" id="PF13476"/>
    </source>
</evidence>
<dbReference type="PANTHER" id="PTHR41259:SF1">
    <property type="entry name" value="DOUBLE-STRAND BREAK REPAIR RAD50 ATPASE, PUTATIVE-RELATED"/>
    <property type="match status" value="1"/>
</dbReference>
<protein>
    <submittedName>
        <fullName evidence="3">Exonuclease SbcC</fullName>
    </submittedName>
</protein>
<dbReference type="Proteomes" id="UP000243819">
    <property type="component" value="Unassembled WGS sequence"/>
</dbReference>
<gene>
    <name evidence="3" type="ORF">SAMN03080614_103027</name>
</gene>
<dbReference type="InterPro" id="IPR038729">
    <property type="entry name" value="Rad50/SbcC_AAA"/>
</dbReference>
<evidence type="ECO:0000313" key="3">
    <source>
        <dbReference type="EMBL" id="SET00796.1"/>
    </source>
</evidence>
<accession>A0A1I0B493</accession>
<dbReference type="GO" id="GO:0006302">
    <property type="term" value="P:double-strand break repair"/>
    <property type="evidence" value="ECO:0007669"/>
    <property type="project" value="InterPro"/>
</dbReference>
<dbReference type="EMBL" id="FOIF01000030">
    <property type="protein sequence ID" value="SET00796.1"/>
    <property type="molecule type" value="Genomic_DNA"/>
</dbReference>
<dbReference type="GO" id="GO:0016887">
    <property type="term" value="F:ATP hydrolysis activity"/>
    <property type="evidence" value="ECO:0007669"/>
    <property type="project" value="InterPro"/>
</dbReference>
<sequence>MKIKKYSCSQFGGLKGLKVELKEGLNVILGPNEAGKSTVVEGIYATLFKGHKLRNNNNEDKNFIKRFKPIPSGDFFDGHLSFYKENREYTIRKRWGVQPECRMELPDGSEILDENNIQLELSKILSFGEKTYKNIIFSKQGDLKRAIDLILNDQDVVEDVSTFLRKVVMELDGISVDKLKGAIEREYNELYDKWNPNIDRPESINRPKRIPKNSILEKYYQLEDKKIELKNSTELEKKLAELNGRLKALEEQKGEILEKLKEYSKVELDVSKRAQIQPQIKMLTSVEKELREINYNWPKIEEKHKNALKEKEKVEEELKGLKEELENARKIKEKENLSSKVNKIKESLSELKKKEGDLSLIPKITNQDIQSLERLRNSIEKIRTAIKAGKMRSKILKSTVPVWVTKDFDNKEQYRIEQEITAEGYLKIEFEGIGELEIQSGEFNFNQLKEELENKEKELKERLEELRITTIEEGKVNKERIDNLNRDIERIKTSIDILLNGESLESLEEKLKSMEMIQLNKGEGEIERELEEKGKRLRELEIELGTLKSKLEEWIKEYKSPEKILDLLVEKKAEIKSLEEQLKVLAPLPPEFVDTDQFFASLGQLRKKERDIEEQLKTLEKDYYKLEMELPDVSSEEIAEEVKNLEKELQILKDRGRKIQIIKKVFEEKLAEMDRDSFKPLENSFKKYLAFLTDNRYQVTEIKDNLHVEIKKEEVPMPIELLSTGTKDSVALALRLAIIEVLYGENPGIIVLDDCLVDLDPNRKEKGIKLIQEFAKNNQVIFTTCNPQTAEELGGNLIKILPIEN</sequence>
<name>A0A1I0B493_9FIRM</name>
<evidence type="ECO:0000313" key="4">
    <source>
        <dbReference type="Proteomes" id="UP000243819"/>
    </source>
</evidence>
<proteinExistence type="predicted"/>
<keyword evidence="3" id="KW-0269">Exonuclease</keyword>
<dbReference type="PANTHER" id="PTHR41259">
    <property type="entry name" value="DOUBLE-STRAND BREAK REPAIR RAD50 ATPASE, PUTATIVE-RELATED"/>
    <property type="match status" value="1"/>
</dbReference>
<dbReference type="Gene3D" id="3.40.50.300">
    <property type="entry name" value="P-loop containing nucleotide triphosphate hydrolases"/>
    <property type="match status" value="2"/>
</dbReference>
<reference evidence="4" key="1">
    <citation type="submission" date="2016-10" db="EMBL/GenBank/DDBJ databases">
        <authorList>
            <person name="Varghese N."/>
            <person name="Submissions S."/>
        </authorList>
    </citation>
    <scope>NUCLEOTIDE SEQUENCE [LARGE SCALE GENOMIC DNA]</scope>
    <source>
        <strain evidence="4">DSM 13577</strain>
    </source>
</reference>
<keyword evidence="1" id="KW-0175">Coiled coil</keyword>
<dbReference type="AlphaFoldDB" id="A0A1I0B493"/>
<feature type="coiled-coil region" evidence="1">
    <location>
        <begin position="304"/>
        <end position="354"/>
    </location>
</feature>
<dbReference type="STRING" id="1120990.SAMN03080614_103027"/>
<dbReference type="InterPro" id="IPR027417">
    <property type="entry name" value="P-loop_NTPase"/>
</dbReference>
<dbReference type="Pfam" id="PF13476">
    <property type="entry name" value="AAA_23"/>
    <property type="match status" value="1"/>
</dbReference>
<dbReference type="RefSeq" id="WP_091350965.1">
    <property type="nucleotide sequence ID" value="NZ_FOIF01000030.1"/>
</dbReference>
<feature type="coiled-coil region" evidence="1">
    <location>
        <begin position="523"/>
        <end position="557"/>
    </location>
</feature>
<feature type="coiled-coil region" evidence="1">
    <location>
        <begin position="602"/>
        <end position="662"/>
    </location>
</feature>
<organism evidence="3 4">
    <name type="scientific">Anaerobranca gottschalkii DSM 13577</name>
    <dbReference type="NCBI Taxonomy" id="1120990"/>
    <lineage>
        <taxon>Bacteria</taxon>
        <taxon>Bacillati</taxon>
        <taxon>Bacillota</taxon>
        <taxon>Clostridia</taxon>
        <taxon>Eubacteriales</taxon>
        <taxon>Proteinivoracaceae</taxon>
        <taxon>Anaerobranca</taxon>
    </lineage>
</organism>
<dbReference type="GO" id="GO:0004527">
    <property type="term" value="F:exonuclease activity"/>
    <property type="evidence" value="ECO:0007669"/>
    <property type="project" value="UniProtKB-KW"/>
</dbReference>
<dbReference type="SUPFAM" id="SSF52540">
    <property type="entry name" value="P-loop containing nucleoside triphosphate hydrolases"/>
    <property type="match status" value="1"/>
</dbReference>
<keyword evidence="3" id="KW-0378">Hydrolase</keyword>
<dbReference type="OrthoDB" id="9764467at2"/>
<feature type="domain" description="Rad50/SbcC-type AAA" evidence="2">
    <location>
        <begin position="9"/>
        <end position="261"/>
    </location>
</feature>
<feature type="coiled-coil region" evidence="1">
    <location>
        <begin position="232"/>
        <end position="266"/>
    </location>
</feature>